<accession>A0A9P4HIM7</accession>
<dbReference type="EMBL" id="ML978159">
    <property type="protein sequence ID" value="KAF2034954.1"/>
    <property type="molecule type" value="Genomic_DNA"/>
</dbReference>
<organism evidence="2 3">
    <name type="scientific">Setomelanomma holmii</name>
    <dbReference type="NCBI Taxonomy" id="210430"/>
    <lineage>
        <taxon>Eukaryota</taxon>
        <taxon>Fungi</taxon>
        <taxon>Dikarya</taxon>
        <taxon>Ascomycota</taxon>
        <taxon>Pezizomycotina</taxon>
        <taxon>Dothideomycetes</taxon>
        <taxon>Pleosporomycetidae</taxon>
        <taxon>Pleosporales</taxon>
        <taxon>Pleosporineae</taxon>
        <taxon>Phaeosphaeriaceae</taxon>
        <taxon>Setomelanomma</taxon>
    </lineage>
</organism>
<dbReference type="PANTHER" id="PTHR24148:SF73">
    <property type="entry name" value="HET DOMAIN PROTEIN (AFU_ORTHOLOGUE AFUA_8G01020)"/>
    <property type="match status" value="1"/>
</dbReference>
<evidence type="ECO:0000313" key="3">
    <source>
        <dbReference type="Proteomes" id="UP000799777"/>
    </source>
</evidence>
<protein>
    <recommendedName>
        <fullName evidence="1">Heterokaryon incompatibility domain-containing protein</fullName>
    </recommendedName>
</protein>
<proteinExistence type="predicted"/>
<dbReference type="InterPro" id="IPR052895">
    <property type="entry name" value="HetReg/Transcr_Mod"/>
</dbReference>
<dbReference type="InterPro" id="IPR010730">
    <property type="entry name" value="HET"/>
</dbReference>
<dbReference type="AlphaFoldDB" id="A0A9P4HIM7"/>
<dbReference type="Proteomes" id="UP000799777">
    <property type="component" value="Unassembled WGS sequence"/>
</dbReference>
<sequence length="166" mass="19038">MPPYKYQELRQSEEEIRLLELLPNNGNDKLKKFPSCRIIHASLQKKREYTALSYVWDDSGNSRLILLENYSVKVTKNLYDAMMALRPAAEPLVIWIDSLCINQSDTKEKSWQVGLMRDIYRQAHNVIAWLGPADESSDSVMDYLDDLGRRAEACGLANGPEDCIKL</sequence>
<name>A0A9P4HIM7_9PLEO</name>
<feature type="domain" description="Heterokaryon incompatibility" evidence="1">
    <location>
        <begin position="49"/>
        <end position="146"/>
    </location>
</feature>
<comment type="caution">
    <text evidence="2">The sequence shown here is derived from an EMBL/GenBank/DDBJ whole genome shotgun (WGS) entry which is preliminary data.</text>
</comment>
<dbReference type="Pfam" id="PF06985">
    <property type="entry name" value="HET"/>
    <property type="match status" value="1"/>
</dbReference>
<reference evidence="2" key="1">
    <citation type="journal article" date="2020" name="Stud. Mycol.">
        <title>101 Dothideomycetes genomes: a test case for predicting lifestyles and emergence of pathogens.</title>
        <authorList>
            <person name="Haridas S."/>
            <person name="Albert R."/>
            <person name="Binder M."/>
            <person name="Bloem J."/>
            <person name="Labutti K."/>
            <person name="Salamov A."/>
            <person name="Andreopoulos B."/>
            <person name="Baker S."/>
            <person name="Barry K."/>
            <person name="Bills G."/>
            <person name="Bluhm B."/>
            <person name="Cannon C."/>
            <person name="Castanera R."/>
            <person name="Culley D."/>
            <person name="Daum C."/>
            <person name="Ezra D."/>
            <person name="Gonzalez J."/>
            <person name="Henrissat B."/>
            <person name="Kuo A."/>
            <person name="Liang C."/>
            <person name="Lipzen A."/>
            <person name="Lutzoni F."/>
            <person name="Magnuson J."/>
            <person name="Mondo S."/>
            <person name="Nolan M."/>
            <person name="Ohm R."/>
            <person name="Pangilinan J."/>
            <person name="Park H.-J."/>
            <person name="Ramirez L."/>
            <person name="Alfaro M."/>
            <person name="Sun H."/>
            <person name="Tritt A."/>
            <person name="Yoshinaga Y."/>
            <person name="Zwiers L.-H."/>
            <person name="Turgeon B."/>
            <person name="Goodwin S."/>
            <person name="Spatafora J."/>
            <person name="Crous P."/>
            <person name="Grigoriev I."/>
        </authorList>
    </citation>
    <scope>NUCLEOTIDE SEQUENCE</scope>
    <source>
        <strain evidence="2">CBS 110217</strain>
    </source>
</reference>
<dbReference type="PANTHER" id="PTHR24148">
    <property type="entry name" value="ANKYRIN REPEAT DOMAIN-CONTAINING PROTEIN 39 HOMOLOG-RELATED"/>
    <property type="match status" value="1"/>
</dbReference>
<evidence type="ECO:0000313" key="2">
    <source>
        <dbReference type="EMBL" id="KAF2034954.1"/>
    </source>
</evidence>
<evidence type="ECO:0000259" key="1">
    <source>
        <dbReference type="Pfam" id="PF06985"/>
    </source>
</evidence>
<dbReference type="OrthoDB" id="2157530at2759"/>
<keyword evidence="3" id="KW-1185">Reference proteome</keyword>
<gene>
    <name evidence="2" type="ORF">EK21DRAFT_55520</name>
</gene>